<dbReference type="SUPFAM" id="SSF51445">
    <property type="entry name" value="(Trans)glycosidases"/>
    <property type="match status" value="1"/>
</dbReference>
<sequence>MRAVDFSEYQRLPSQRWFDGLRPEHGVEGVIIQAWGGGPISGRRNEYLGQVTERTRRAGLRMATYIWPAEDVIEALGWIGSKNPDWVALDYEAGSRPLPGQVRRVQDAGHHPVMYTFPSYWRHDLGNPSGYQGVDLWLSRGYYSNTHPKRQTVWWPDNDEYDPFGSFAGRIDSWSFAIGWQFQGTTALTSGGDTVGVDLNVFQRWPRPAATEPEKPEPGDGQEEDSMRLITTPGSRSVWYVGGGVRKHVANRQTLAMLRYMMKAAGQDTEATEMDLELLRRITTELGSINLVGWNG</sequence>
<evidence type="ECO:0000256" key="1">
    <source>
        <dbReference type="SAM" id="MobiDB-lite"/>
    </source>
</evidence>
<dbReference type="Gene3D" id="3.20.20.80">
    <property type="entry name" value="Glycosidases"/>
    <property type="match status" value="1"/>
</dbReference>
<dbReference type="EMBL" id="LAZR01004826">
    <property type="protein sequence ID" value="KKN05245.1"/>
    <property type="molecule type" value="Genomic_DNA"/>
</dbReference>
<name>A0A0F9MD21_9ZZZZ</name>
<gene>
    <name evidence="2" type="ORF">LCGC14_1089380</name>
</gene>
<organism evidence="2">
    <name type="scientific">marine sediment metagenome</name>
    <dbReference type="NCBI Taxonomy" id="412755"/>
    <lineage>
        <taxon>unclassified sequences</taxon>
        <taxon>metagenomes</taxon>
        <taxon>ecological metagenomes</taxon>
    </lineage>
</organism>
<feature type="region of interest" description="Disordered" evidence="1">
    <location>
        <begin position="205"/>
        <end position="227"/>
    </location>
</feature>
<reference evidence="2" key="1">
    <citation type="journal article" date="2015" name="Nature">
        <title>Complex archaea that bridge the gap between prokaryotes and eukaryotes.</title>
        <authorList>
            <person name="Spang A."/>
            <person name="Saw J.H."/>
            <person name="Jorgensen S.L."/>
            <person name="Zaremba-Niedzwiedzka K."/>
            <person name="Martijn J."/>
            <person name="Lind A.E."/>
            <person name="van Eijk R."/>
            <person name="Schleper C."/>
            <person name="Guy L."/>
            <person name="Ettema T.J."/>
        </authorList>
    </citation>
    <scope>NUCLEOTIDE SEQUENCE</scope>
</reference>
<dbReference type="InterPro" id="IPR017853">
    <property type="entry name" value="GH"/>
</dbReference>
<accession>A0A0F9MD21</accession>
<protein>
    <submittedName>
        <fullName evidence="2">Uncharacterized protein</fullName>
    </submittedName>
</protein>
<dbReference type="AlphaFoldDB" id="A0A0F9MD21"/>
<proteinExistence type="predicted"/>
<comment type="caution">
    <text evidence="2">The sequence shown here is derived from an EMBL/GenBank/DDBJ whole genome shotgun (WGS) entry which is preliminary data.</text>
</comment>
<evidence type="ECO:0000313" key="2">
    <source>
        <dbReference type="EMBL" id="KKN05245.1"/>
    </source>
</evidence>